<dbReference type="Proteomes" id="UP001580430">
    <property type="component" value="Unassembled WGS sequence"/>
</dbReference>
<dbReference type="SUPFAM" id="SSF55136">
    <property type="entry name" value="Probable bacterial effector-binding domain"/>
    <property type="match status" value="1"/>
</dbReference>
<evidence type="ECO:0000259" key="1">
    <source>
        <dbReference type="SMART" id="SM00871"/>
    </source>
</evidence>
<evidence type="ECO:0000313" key="3">
    <source>
        <dbReference type="Proteomes" id="UP001580430"/>
    </source>
</evidence>
<keyword evidence="3" id="KW-1185">Reference proteome</keyword>
<proteinExistence type="predicted"/>
<dbReference type="Pfam" id="PF14526">
    <property type="entry name" value="Cass2"/>
    <property type="match status" value="1"/>
</dbReference>
<gene>
    <name evidence="2" type="ORF">ACE5LO_22600</name>
</gene>
<dbReference type="RefSeq" id="WP_375522225.1">
    <property type="nucleotide sequence ID" value="NZ_JBHIRY010000030.1"/>
</dbReference>
<dbReference type="PANTHER" id="PTHR36444">
    <property type="entry name" value="TRANSCRIPTIONAL REGULATOR PROTEIN YOBU-RELATED"/>
    <property type="match status" value="1"/>
</dbReference>
<feature type="domain" description="AraC effector-binding" evidence="1">
    <location>
        <begin position="30"/>
        <end position="185"/>
    </location>
</feature>
<dbReference type="PANTHER" id="PTHR36444:SF2">
    <property type="entry name" value="TRANSCRIPTIONAL REGULATOR PROTEIN YOBU-RELATED"/>
    <property type="match status" value="1"/>
</dbReference>
<dbReference type="InterPro" id="IPR010499">
    <property type="entry name" value="AraC_E-bd"/>
</dbReference>
<comment type="caution">
    <text evidence="2">The sequence shown here is derived from an EMBL/GenBank/DDBJ whole genome shotgun (WGS) entry which is preliminary data.</text>
</comment>
<dbReference type="InterPro" id="IPR011256">
    <property type="entry name" value="Reg_factor_effector_dom_sf"/>
</dbReference>
<organism evidence="2 3">
    <name type="scientific">Paenibacillus medicaginis</name>
    <dbReference type="NCBI Taxonomy" id="1470560"/>
    <lineage>
        <taxon>Bacteria</taxon>
        <taxon>Bacillati</taxon>
        <taxon>Bacillota</taxon>
        <taxon>Bacilli</taxon>
        <taxon>Bacillales</taxon>
        <taxon>Paenibacillaceae</taxon>
        <taxon>Paenibacillus</taxon>
    </lineage>
</organism>
<name>A0ABV5C6T4_9BACL</name>
<protein>
    <submittedName>
        <fullName evidence="2">Effector binding domain-containing protein</fullName>
    </submittedName>
</protein>
<dbReference type="Gene3D" id="3.20.80.10">
    <property type="entry name" value="Regulatory factor, effector binding domain"/>
    <property type="match status" value="1"/>
</dbReference>
<dbReference type="InterPro" id="IPR029441">
    <property type="entry name" value="Cass2"/>
</dbReference>
<dbReference type="InterPro" id="IPR053182">
    <property type="entry name" value="YobU-like_regulator"/>
</dbReference>
<evidence type="ECO:0000313" key="2">
    <source>
        <dbReference type="EMBL" id="MFB5763171.1"/>
    </source>
</evidence>
<sequence length="185" mass="20285">MRTNEQCQSCGMPINSEELAGTAANGSLIQPLEFVEKEAFTLAGKAVRTTNAAEMTGQGLIPGLWASFLQEDKEHKPSGPVYACYTDYENGVYGKYTFLLGHIAPPGDKIPDGLSPVTLPAARYAVFRTEYGPLHQVVAEAWQRIWQWPASVQGLERTFSGDFELYNEFAEDAGSGQADIYIAVR</sequence>
<reference evidence="2 3" key="1">
    <citation type="submission" date="2024-09" db="EMBL/GenBank/DDBJ databases">
        <title>Paenibacillus zeirhizospherea sp. nov., isolated from surface of the maize (Zea mays) roots in a horticulture field, Hungary.</title>
        <authorList>
            <person name="Marton D."/>
            <person name="Farkas M."/>
            <person name="Bedics A."/>
            <person name="Toth E."/>
            <person name="Tancsics A."/>
            <person name="Boka K."/>
            <person name="Marati G."/>
            <person name="Kriszt B."/>
            <person name="Cserhati M."/>
        </authorList>
    </citation>
    <scope>NUCLEOTIDE SEQUENCE [LARGE SCALE GENOMIC DNA]</scope>
    <source>
        <strain evidence="2 3">JCM 18446</strain>
    </source>
</reference>
<dbReference type="EMBL" id="JBHIRY010000030">
    <property type="protein sequence ID" value="MFB5763171.1"/>
    <property type="molecule type" value="Genomic_DNA"/>
</dbReference>
<dbReference type="SMART" id="SM00871">
    <property type="entry name" value="AraC_E_bind"/>
    <property type="match status" value="1"/>
</dbReference>
<accession>A0ABV5C6T4</accession>